<keyword evidence="2 6" id="KW-0689">Ribosomal protein</keyword>
<evidence type="ECO:0000256" key="2">
    <source>
        <dbReference type="ARBA" id="ARBA00022980"/>
    </source>
</evidence>
<evidence type="ECO:0000256" key="5">
    <source>
        <dbReference type="ARBA" id="ARBA00035525"/>
    </source>
</evidence>
<name>A0A2H0UQN5_9BACT</name>
<dbReference type="PROSITE" id="PS00053">
    <property type="entry name" value="RIBOSOMAL_S8"/>
    <property type="match status" value="1"/>
</dbReference>
<evidence type="ECO:0000256" key="6">
    <source>
        <dbReference type="RuleBase" id="RU003660"/>
    </source>
</evidence>
<dbReference type="InterPro" id="IPR000630">
    <property type="entry name" value="Ribosomal_uS8"/>
</dbReference>
<dbReference type="GO" id="GO:0005840">
    <property type="term" value="C:ribosome"/>
    <property type="evidence" value="ECO:0007669"/>
    <property type="project" value="UniProtKB-KW"/>
</dbReference>
<dbReference type="Gene3D" id="3.30.1370.30">
    <property type="match status" value="1"/>
</dbReference>
<organism evidence="7 8">
    <name type="scientific">Candidatus Harrisonbacteria bacterium CG10_big_fil_rev_8_21_14_0_10_45_28</name>
    <dbReference type="NCBI Taxonomy" id="1974586"/>
    <lineage>
        <taxon>Bacteria</taxon>
        <taxon>Candidatus Harrisoniibacteriota</taxon>
    </lineage>
</organism>
<dbReference type="NCBIfam" id="NF001109">
    <property type="entry name" value="PRK00136.1"/>
    <property type="match status" value="1"/>
</dbReference>
<dbReference type="PANTHER" id="PTHR11758">
    <property type="entry name" value="40S RIBOSOMAL PROTEIN S15A"/>
    <property type="match status" value="1"/>
</dbReference>
<evidence type="ECO:0000256" key="1">
    <source>
        <dbReference type="ARBA" id="ARBA00006471"/>
    </source>
</evidence>
<dbReference type="FunFam" id="3.30.1490.10:FF:000001">
    <property type="entry name" value="30S ribosomal protein S8"/>
    <property type="match status" value="1"/>
</dbReference>
<proteinExistence type="inferred from homology"/>
<reference evidence="8" key="1">
    <citation type="submission" date="2017-09" db="EMBL/GenBank/DDBJ databases">
        <title>Depth-based differentiation of microbial function through sediment-hosted aquifers and enrichment of novel symbionts in the deep terrestrial subsurface.</title>
        <authorList>
            <person name="Probst A.J."/>
            <person name="Ladd B."/>
            <person name="Jarett J.K."/>
            <person name="Geller-Mcgrath D.E."/>
            <person name="Sieber C.M.K."/>
            <person name="Emerson J.B."/>
            <person name="Anantharaman K."/>
            <person name="Thomas B.C."/>
            <person name="Malmstrom R."/>
            <person name="Stieglmeier M."/>
            <person name="Klingl A."/>
            <person name="Woyke T."/>
            <person name="Ryan C.M."/>
            <person name="Banfield J.F."/>
        </authorList>
    </citation>
    <scope>NUCLEOTIDE SEQUENCE [LARGE SCALE GENOMIC DNA]</scope>
</reference>
<accession>A0A2H0UQN5</accession>
<evidence type="ECO:0000256" key="4">
    <source>
        <dbReference type="ARBA" id="ARBA00035258"/>
    </source>
</evidence>
<dbReference type="SUPFAM" id="SSF56047">
    <property type="entry name" value="Ribosomal protein S8"/>
    <property type="match status" value="1"/>
</dbReference>
<dbReference type="EMBL" id="PFBC01000016">
    <property type="protein sequence ID" value="PIR88105.1"/>
    <property type="molecule type" value="Genomic_DNA"/>
</dbReference>
<dbReference type="AlphaFoldDB" id="A0A2H0UQN5"/>
<dbReference type="GO" id="GO:0005737">
    <property type="term" value="C:cytoplasm"/>
    <property type="evidence" value="ECO:0007669"/>
    <property type="project" value="UniProtKB-ARBA"/>
</dbReference>
<dbReference type="Pfam" id="PF00410">
    <property type="entry name" value="Ribosomal_S8"/>
    <property type="match status" value="1"/>
</dbReference>
<comment type="similarity">
    <text evidence="1 6">Belongs to the universal ribosomal protein uS8 family.</text>
</comment>
<keyword evidence="3 6" id="KW-0687">Ribonucleoprotein</keyword>
<dbReference type="InterPro" id="IPR047863">
    <property type="entry name" value="Ribosomal_uS8_CS"/>
</dbReference>
<dbReference type="GO" id="GO:0003735">
    <property type="term" value="F:structural constituent of ribosome"/>
    <property type="evidence" value="ECO:0007669"/>
    <property type="project" value="InterPro"/>
</dbReference>
<comment type="caution">
    <text evidence="7">The sequence shown here is derived from an EMBL/GenBank/DDBJ whole genome shotgun (WGS) entry which is preliminary data.</text>
</comment>
<dbReference type="Gene3D" id="3.30.1490.10">
    <property type="match status" value="1"/>
</dbReference>
<gene>
    <name evidence="7" type="ORF">COU10_00940</name>
</gene>
<dbReference type="InterPro" id="IPR035987">
    <property type="entry name" value="Ribosomal_uS8_sf"/>
</dbReference>
<evidence type="ECO:0000313" key="7">
    <source>
        <dbReference type="EMBL" id="PIR88105.1"/>
    </source>
</evidence>
<evidence type="ECO:0000256" key="3">
    <source>
        <dbReference type="ARBA" id="ARBA00023274"/>
    </source>
</evidence>
<dbReference type="GO" id="GO:1990904">
    <property type="term" value="C:ribonucleoprotein complex"/>
    <property type="evidence" value="ECO:0007669"/>
    <property type="project" value="UniProtKB-KW"/>
</dbReference>
<dbReference type="Proteomes" id="UP000230903">
    <property type="component" value="Unassembled WGS sequence"/>
</dbReference>
<dbReference type="GO" id="GO:0006412">
    <property type="term" value="P:translation"/>
    <property type="evidence" value="ECO:0007669"/>
    <property type="project" value="InterPro"/>
</dbReference>
<sequence>MYTDLITKIRNAQQAKKDVLKSDFSKMDYEIAEILEKYGFIEAVAKKGRMPKRSIEVTLKYKDEAGVINGVRFLSKPSRRLYSGYRDLKMVKQGYGLAVISTSSGLMTTQEAKKKKVGGVLLFEIW</sequence>
<protein>
    <recommendedName>
        <fullName evidence="4">Small ribosomal subunit protein uS8</fullName>
    </recommendedName>
    <alternativeName>
        <fullName evidence="5">30S ribosomal protein S8</fullName>
    </alternativeName>
</protein>
<evidence type="ECO:0000313" key="8">
    <source>
        <dbReference type="Proteomes" id="UP000230903"/>
    </source>
</evidence>